<keyword evidence="1" id="KW-0472">Membrane</keyword>
<feature type="transmembrane region" description="Helical" evidence="1">
    <location>
        <begin position="88"/>
        <end position="106"/>
    </location>
</feature>
<keyword evidence="1" id="KW-1133">Transmembrane helix</keyword>
<feature type="transmembrane region" description="Helical" evidence="1">
    <location>
        <begin position="242"/>
        <end position="267"/>
    </location>
</feature>
<dbReference type="AlphaFoldDB" id="A0A7I4YM36"/>
<feature type="transmembrane region" description="Helical" evidence="1">
    <location>
        <begin position="163"/>
        <end position="190"/>
    </location>
</feature>
<dbReference type="Proteomes" id="UP000025227">
    <property type="component" value="Unplaced"/>
</dbReference>
<reference evidence="3" key="1">
    <citation type="submission" date="2020-12" db="UniProtKB">
        <authorList>
            <consortium name="WormBaseParasite"/>
        </authorList>
    </citation>
    <scope>IDENTIFICATION</scope>
    <source>
        <strain evidence="3">MHco3</strain>
    </source>
</reference>
<keyword evidence="1" id="KW-0812">Transmembrane</keyword>
<proteinExistence type="predicted"/>
<dbReference type="OrthoDB" id="5816421at2759"/>
<evidence type="ECO:0000313" key="2">
    <source>
        <dbReference type="Proteomes" id="UP000025227"/>
    </source>
</evidence>
<dbReference type="OMA" id="GLLAFKC"/>
<feature type="transmembrane region" description="Helical" evidence="1">
    <location>
        <begin position="58"/>
        <end position="81"/>
    </location>
</feature>
<feature type="transmembrane region" description="Helical" evidence="1">
    <location>
        <begin position="288"/>
        <end position="311"/>
    </location>
</feature>
<organism evidence="2 3">
    <name type="scientific">Haemonchus contortus</name>
    <name type="common">Barber pole worm</name>
    <dbReference type="NCBI Taxonomy" id="6289"/>
    <lineage>
        <taxon>Eukaryota</taxon>
        <taxon>Metazoa</taxon>
        <taxon>Ecdysozoa</taxon>
        <taxon>Nematoda</taxon>
        <taxon>Chromadorea</taxon>
        <taxon>Rhabditida</taxon>
        <taxon>Rhabditina</taxon>
        <taxon>Rhabditomorpha</taxon>
        <taxon>Strongyloidea</taxon>
        <taxon>Trichostrongylidae</taxon>
        <taxon>Haemonchus</taxon>
    </lineage>
</organism>
<protein>
    <submittedName>
        <fullName evidence="3">G protein-coupled receptor</fullName>
    </submittedName>
</protein>
<evidence type="ECO:0000256" key="1">
    <source>
        <dbReference type="SAM" id="Phobius"/>
    </source>
</evidence>
<sequence length="379" mass="43407">MDDELLEFSGESPNHLDPVLMDTVLVNSDVSNFTGNTTLTLVQPATTMASLLPYLPNYYRIGTLAAKCILSLLLCVLSATIKRDFLKVFALMLIQFILLECVFDIYTEIQTSITHHGSRELVWSLPPRVAPDQLLDLQSKEVTIYQELLTQYTTYNFYSANSVFALISFIIADLIFWSTLFSSIVAFYYAHKAVVRPEEINYIPYANAFLRMQIFPILFTIIDTLVASYKVPPYVVLGSTVIIRLAACLVAVVLFTQALASIIVFCRRRDEYTKSSPYDQVRFGKRRLFSFILFQIIVQAFAVPYLIWAAVSLVQDFLITFNFSKEDEKSLPLEMAAELYVEHLRIFLIRPLVVLVAILVFIAPYRKKFIRFFCPCCRQ</sequence>
<accession>A0A7I4YM36</accession>
<feature type="transmembrane region" description="Helical" evidence="1">
    <location>
        <begin position="202"/>
        <end position="222"/>
    </location>
</feature>
<feature type="transmembrane region" description="Helical" evidence="1">
    <location>
        <begin position="344"/>
        <end position="363"/>
    </location>
</feature>
<dbReference type="WBParaSite" id="HCON_00107890-00001">
    <property type="protein sequence ID" value="HCON_00107890-00001"/>
    <property type="gene ID" value="HCON_00107890"/>
</dbReference>
<name>A0A7I4YM36_HAECO</name>
<evidence type="ECO:0000313" key="3">
    <source>
        <dbReference type="WBParaSite" id="HCON_00107890-00001"/>
    </source>
</evidence>
<keyword evidence="2" id="KW-1185">Reference proteome</keyword>